<sequence>MPDGFCHQTVTTTSQLLESFEGSSPILADIYNPSIKVFKLYLVKYLYKKEMSVRTSLVILFFWAALTIVTPILVRMSSSNYSDEPEEVEGMTFLSRRTLVSTASPPALAPAPCGSGGVQIAVTQRYPRKALVKH</sequence>
<keyword evidence="1" id="KW-0472">Membrane</keyword>
<name>A0AAU9NYH1_9ASTR</name>
<gene>
    <name evidence="2" type="ORF">LVIROSA_LOCUS28809</name>
</gene>
<accession>A0AAU9NYH1</accession>
<keyword evidence="1" id="KW-1133">Transmembrane helix</keyword>
<dbReference type="AlphaFoldDB" id="A0AAU9NYH1"/>
<evidence type="ECO:0000313" key="2">
    <source>
        <dbReference type="EMBL" id="CAH1442844.1"/>
    </source>
</evidence>
<keyword evidence="1" id="KW-0812">Transmembrane</keyword>
<evidence type="ECO:0000256" key="1">
    <source>
        <dbReference type="SAM" id="Phobius"/>
    </source>
</evidence>
<comment type="caution">
    <text evidence="2">The sequence shown here is derived from an EMBL/GenBank/DDBJ whole genome shotgun (WGS) entry which is preliminary data.</text>
</comment>
<dbReference type="Proteomes" id="UP001157418">
    <property type="component" value="Unassembled WGS sequence"/>
</dbReference>
<evidence type="ECO:0000313" key="3">
    <source>
        <dbReference type="Proteomes" id="UP001157418"/>
    </source>
</evidence>
<proteinExistence type="predicted"/>
<dbReference type="PANTHER" id="PTHR38396">
    <property type="entry name" value="TRANSMEMBRANE PROTEIN"/>
    <property type="match status" value="1"/>
</dbReference>
<dbReference type="PANTHER" id="PTHR38396:SF1">
    <property type="entry name" value="TRANSMEMBRANE PROTEIN"/>
    <property type="match status" value="1"/>
</dbReference>
<keyword evidence="3" id="KW-1185">Reference proteome</keyword>
<protein>
    <submittedName>
        <fullName evidence="2">Uncharacterized protein</fullName>
    </submittedName>
</protein>
<feature type="transmembrane region" description="Helical" evidence="1">
    <location>
        <begin position="55"/>
        <end position="74"/>
    </location>
</feature>
<dbReference type="EMBL" id="CAKMRJ010005412">
    <property type="protein sequence ID" value="CAH1442844.1"/>
    <property type="molecule type" value="Genomic_DNA"/>
</dbReference>
<organism evidence="2 3">
    <name type="scientific">Lactuca virosa</name>
    <dbReference type="NCBI Taxonomy" id="75947"/>
    <lineage>
        <taxon>Eukaryota</taxon>
        <taxon>Viridiplantae</taxon>
        <taxon>Streptophyta</taxon>
        <taxon>Embryophyta</taxon>
        <taxon>Tracheophyta</taxon>
        <taxon>Spermatophyta</taxon>
        <taxon>Magnoliopsida</taxon>
        <taxon>eudicotyledons</taxon>
        <taxon>Gunneridae</taxon>
        <taxon>Pentapetalae</taxon>
        <taxon>asterids</taxon>
        <taxon>campanulids</taxon>
        <taxon>Asterales</taxon>
        <taxon>Asteraceae</taxon>
        <taxon>Cichorioideae</taxon>
        <taxon>Cichorieae</taxon>
        <taxon>Lactucinae</taxon>
        <taxon>Lactuca</taxon>
    </lineage>
</organism>
<reference evidence="2 3" key="1">
    <citation type="submission" date="2022-01" db="EMBL/GenBank/DDBJ databases">
        <authorList>
            <person name="Xiong W."/>
            <person name="Schranz E."/>
        </authorList>
    </citation>
    <scope>NUCLEOTIDE SEQUENCE [LARGE SCALE GENOMIC DNA]</scope>
</reference>